<dbReference type="EC" id="1.17.1.8" evidence="10"/>
<dbReference type="InterPro" id="IPR000846">
    <property type="entry name" value="DapB_N"/>
</dbReference>
<keyword evidence="2" id="KW-0963">Cytoplasm</keyword>
<evidence type="ECO:0000256" key="1">
    <source>
        <dbReference type="ARBA" id="ARBA00006642"/>
    </source>
</evidence>
<dbReference type="GO" id="GO:0005829">
    <property type="term" value="C:cytosol"/>
    <property type="evidence" value="ECO:0007669"/>
    <property type="project" value="TreeGrafter"/>
</dbReference>
<evidence type="ECO:0000256" key="7">
    <source>
        <dbReference type="ARBA" id="ARBA00023027"/>
    </source>
</evidence>
<feature type="domain" description="Dihydrodipicolinate reductase C-terminal" evidence="14">
    <location>
        <begin position="121"/>
        <end position="242"/>
    </location>
</feature>
<comment type="catalytic activity">
    <reaction evidence="11">
        <text>(S)-2,3,4,5-tetrahydrodipicolinate + NADP(+) + H2O = (2S,4S)-4-hydroxy-2,3,4,5-tetrahydrodipicolinate + NADPH + H(+)</text>
        <dbReference type="Rhea" id="RHEA:35331"/>
        <dbReference type="ChEBI" id="CHEBI:15377"/>
        <dbReference type="ChEBI" id="CHEBI:15378"/>
        <dbReference type="ChEBI" id="CHEBI:16845"/>
        <dbReference type="ChEBI" id="CHEBI:57783"/>
        <dbReference type="ChEBI" id="CHEBI:58349"/>
        <dbReference type="ChEBI" id="CHEBI:67139"/>
        <dbReference type="EC" id="1.17.1.8"/>
    </reaction>
</comment>
<evidence type="ECO:0000256" key="12">
    <source>
        <dbReference type="ARBA" id="ARBA00049396"/>
    </source>
</evidence>
<dbReference type="GO" id="GO:0009089">
    <property type="term" value="P:lysine biosynthetic process via diaminopimelate"/>
    <property type="evidence" value="ECO:0007669"/>
    <property type="project" value="InterPro"/>
</dbReference>
<keyword evidence="3" id="KW-0028">Amino-acid biosynthesis</keyword>
<dbReference type="CDD" id="cd02274">
    <property type="entry name" value="DHDPR_N"/>
    <property type="match status" value="1"/>
</dbReference>
<evidence type="ECO:0000259" key="14">
    <source>
        <dbReference type="Pfam" id="PF05173"/>
    </source>
</evidence>
<comment type="similarity">
    <text evidence="1">Belongs to the DapB family.</text>
</comment>
<dbReference type="Gene3D" id="3.40.50.720">
    <property type="entry name" value="NAD(P)-binding Rossmann-like Domain"/>
    <property type="match status" value="1"/>
</dbReference>
<evidence type="ECO:0000256" key="4">
    <source>
        <dbReference type="ARBA" id="ARBA00022857"/>
    </source>
</evidence>
<dbReference type="AlphaFoldDB" id="X1BL74"/>
<dbReference type="PANTHER" id="PTHR20836">
    <property type="entry name" value="DIHYDRODIPICOLINATE REDUCTASE"/>
    <property type="match status" value="1"/>
</dbReference>
<dbReference type="SUPFAM" id="SSF55347">
    <property type="entry name" value="Glyceraldehyde-3-phosphate dehydrogenase-like, C-terminal domain"/>
    <property type="match status" value="1"/>
</dbReference>
<dbReference type="GO" id="GO:0008839">
    <property type="term" value="F:4-hydroxy-tetrahydrodipicolinate reductase"/>
    <property type="evidence" value="ECO:0007669"/>
    <property type="project" value="UniProtKB-EC"/>
</dbReference>
<dbReference type="GO" id="GO:0019877">
    <property type="term" value="P:diaminopimelate biosynthetic process"/>
    <property type="evidence" value="ECO:0007669"/>
    <property type="project" value="UniProtKB-KW"/>
</dbReference>
<evidence type="ECO:0000256" key="10">
    <source>
        <dbReference type="ARBA" id="ARBA00038983"/>
    </source>
</evidence>
<keyword evidence="5" id="KW-0220">Diaminopimelate biosynthesis</keyword>
<evidence type="ECO:0000256" key="6">
    <source>
        <dbReference type="ARBA" id="ARBA00023002"/>
    </source>
</evidence>
<evidence type="ECO:0000256" key="5">
    <source>
        <dbReference type="ARBA" id="ARBA00022915"/>
    </source>
</evidence>
<dbReference type="EMBL" id="BART01011195">
    <property type="protein sequence ID" value="GAG81932.1"/>
    <property type="molecule type" value="Genomic_DNA"/>
</dbReference>
<evidence type="ECO:0000256" key="2">
    <source>
        <dbReference type="ARBA" id="ARBA00022490"/>
    </source>
</evidence>
<name>X1BL74_9ZZZZ</name>
<evidence type="ECO:0000256" key="9">
    <source>
        <dbReference type="ARBA" id="ARBA00037922"/>
    </source>
</evidence>
<dbReference type="PIRSF" id="PIRSF000161">
    <property type="entry name" value="DHPR"/>
    <property type="match status" value="1"/>
</dbReference>
<reference evidence="15" key="1">
    <citation type="journal article" date="2014" name="Front. Microbiol.">
        <title>High frequency of phylogenetically diverse reductive dehalogenase-homologous genes in deep subseafloor sedimentary metagenomes.</title>
        <authorList>
            <person name="Kawai M."/>
            <person name="Futagami T."/>
            <person name="Toyoda A."/>
            <person name="Takaki Y."/>
            <person name="Nishi S."/>
            <person name="Hori S."/>
            <person name="Arai W."/>
            <person name="Tsubouchi T."/>
            <person name="Morono Y."/>
            <person name="Uchiyama I."/>
            <person name="Ito T."/>
            <person name="Fujiyama A."/>
            <person name="Inagaki F."/>
            <person name="Takami H."/>
        </authorList>
    </citation>
    <scope>NUCLEOTIDE SEQUENCE</scope>
    <source>
        <strain evidence="15">Expedition CK06-06</strain>
    </source>
</reference>
<organism evidence="15">
    <name type="scientific">marine sediment metagenome</name>
    <dbReference type="NCBI Taxonomy" id="412755"/>
    <lineage>
        <taxon>unclassified sequences</taxon>
        <taxon>metagenomes</taxon>
        <taxon>ecological metagenomes</taxon>
    </lineage>
</organism>
<dbReference type="InterPro" id="IPR036291">
    <property type="entry name" value="NAD(P)-bd_dom_sf"/>
</dbReference>
<dbReference type="Gene3D" id="3.30.360.10">
    <property type="entry name" value="Dihydrodipicolinate Reductase, domain 2"/>
    <property type="match status" value="1"/>
</dbReference>
<dbReference type="Pfam" id="PF05173">
    <property type="entry name" value="DapB_C"/>
    <property type="match status" value="1"/>
</dbReference>
<accession>X1BL74</accession>
<dbReference type="SUPFAM" id="SSF51735">
    <property type="entry name" value="NAD(P)-binding Rossmann-fold domains"/>
    <property type="match status" value="1"/>
</dbReference>
<dbReference type="PROSITE" id="PS01298">
    <property type="entry name" value="DAPB"/>
    <property type="match status" value="1"/>
</dbReference>
<dbReference type="Pfam" id="PF01113">
    <property type="entry name" value="DapB_N"/>
    <property type="match status" value="1"/>
</dbReference>
<comment type="catalytic activity">
    <reaction evidence="12">
        <text>(S)-2,3,4,5-tetrahydrodipicolinate + NAD(+) + H2O = (2S,4S)-4-hydroxy-2,3,4,5-tetrahydrodipicolinate + NADH + H(+)</text>
        <dbReference type="Rhea" id="RHEA:35323"/>
        <dbReference type="ChEBI" id="CHEBI:15377"/>
        <dbReference type="ChEBI" id="CHEBI:15378"/>
        <dbReference type="ChEBI" id="CHEBI:16845"/>
        <dbReference type="ChEBI" id="CHEBI:57540"/>
        <dbReference type="ChEBI" id="CHEBI:57945"/>
        <dbReference type="ChEBI" id="CHEBI:67139"/>
        <dbReference type="EC" id="1.17.1.8"/>
    </reaction>
</comment>
<evidence type="ECO:0000256" key="3">
    <source>
        <dbReference type="ARBA" id="ARBA00022605"/>
    </source>
</evidence>
<evidence type="ECO:0000259" key="13">
    <source>
        <dbReference type="Pfam" id="PF01113"/>
    </source>
</evidence>
<dbReference type="PANTHER" id="PTHR20836:SF0">
    <property type="entry name" value="4-HYDROXY-TETRAHYDRODIPICOLINATE REDUCTASE 1, CHLOROPLASTIC-RELATED"/>
    <property type="match status" value="1"/>
</dbReference>
<keyword evidence="7" id="KW-0520">NAD</keyword>
<dbReference type="HAMAP" id="MF_00102">
    <property type="entry name" value="DapB"/>
    <property type="match status" value="1"/>
</dbReference>
<evidence type="ECO:0000313" key="15">
    <source>
        <dbReference type="EMBL" id="GAG81932.1"/>
    </source>
</evidence>
<gene>
    <name evidence="15" type="ORF">S01H4_23959</name>
</gene>
<comment type="pathway">
    <text evidence="9">Amino-acid biosynthesis; L-lysine biosynthesis via DAP pathway; (S)-tetrahydrodipicolinate from L-aspartate: step 4/4.</text>
</comment>
<dbReference type="FunFam" id="3.30.360.10:FF:000004">
    <property type="entry name" value="4-hydroxy-tetrahydrodipicolinate reductase"/>
    <property type="match status" value="1"/>
</dbReference>
<dbReference type="InterPro" id="IPR022664">
    <property type="entry name" value="DapB_N_CS"/>
</dbReference>
<dbReference type="InterPro" id="IPR022663">
    <property type="entry name" value="DapB_C"/>
</dbReference>
<sequence length="256" mass="27848">MLNIIVCGALGRMGKEITFKVHRAKGMKLIGAIEARNHAFLGKEIEKGIKVIPDLEEAIRPDTVIIDFTTPQATLEHLEVAKSKRVPMVIGTTGFKGEQYGKIKEASRSIPLVLSPNMSVGINLFYKIVEETASVLGENFDAEIIEIHHRNKADAPSGTARKIAQIIARMKDTDLAKVGVYGRKGVKEIRRPDEIGIHAVRGGSVVGDHMVVFAGPGERLEIIHRAESRGIFVRGFSAAWDNLLIIGEGVGRSGSP</sequence>
<keyword evidence="4" id="KW-0521">NADP</keyword>
<keyword evidence="8" id="KW-0457">Lysine biosynthesis</keyword>
<keyword evidence="6" id="KW-0560">Oxidoreductase</keyword>
<evidence type="ECO:0000256" key="8">
    <source>
        <dbReference type="ARBA" id="ARBA00023154"/>
    </source>
</evidence>
<feature type="domain" description="Dihydrodipicolinate reductase N-terminal" evidence="13">
    <location>
        <begin position="3"/>
        <end position="118"/>
    </location>
</feature>
<dbReference type="NCBIfam" id="TIGR00036">
    <property type="entry name" value="dapB"/>
    <property type="match status" value="1"/>
</dbReference>
<evidence type="ECO:0000256" key="11">
    <source>
        <dbReference type="ARBA" id="ARBA00049080"/>
    </source>
</evidence>
<protein>
    <recommendedName>
        <fullName evidence="10">4-hydroxy-tetrahydrodipicolinate reductase</fullName>
        <ecNumber evidence="10">1.17.1.8</ecNumber>
    </recommendedName>
</protein>
<dbReference type="InterPro" id="IPR023940">
    <property type="entry name" value="DHDPR_bac"/>
</dbReference>
<comment type="caution">
    <text evidence="15">The sequence shown here is derived from an EMBL/GenBank/DDBJ whole genome shotgun (WGS) entry which is preliminary data.</text>
</comment>
<proteinExistence type="inferred from homology"/>
<feature type="non-terminal residue" evidence="15">
    <location>
        <position position="256"/>
    </location>
</feature>